<dbReference type="EnsemblMetazoa" id="OVOC10347.1">
    <property type="protein sequence ID" value="OVOC10347.1"/>
    <property type="gene ID" value="WBGene00247156"/>
</dbReference>
<dbReference type="SUPFAM" id="SSF110014">
    <property type="entry name" value="Her-1"/>
    <property type="match status" value="1"/>
</dbReference>
<dbReference type="EMBL" id="CMVM020000333">
    <property type="status" value="NOT_ANNOTATED_CDS"/>
    <property type="molecule type" value="Genomic_DNA"/>
</dbReference>
<dbReference type="Pfam" id="PF09232">
    <property type="entry name" value="Caenor_Her-1"/>
    <property type="match status" value="1"/>
</dbReference>
<sequence length="169" mass="19775">MMHMLPYQLLMKNLFNPFLVVAQCCSKEYAECCSESVDFAKPLRCDGMKLETRIDVTLCIQKAMHGEYQSMLNLTDTVCCDVFADDDNDVKEYCLTECITVMQIPTLKNEEKLKRIEECRRINPLYKCFNRCLQWLHNSTEYEPLVFEQECSIKLKMLPGKIYIGPEIE</sequence>
<reference evidence="2" key="1">
    <citation type="submission" date="2013-10" db="EMBL/GenBank/DDBJ databases">
        <title>Genome sequencing of Onchocerca volvulus.</title>
        <authorList>
            <person name="Cotton J."/>
            <person name="Tsai J."/>
            <person name="Stanley E."/>
            <person name="Tracey A."/>
            <person name="Holroyd N."/>
            <person name="Lustigman S."/>
            <person name="Berriman M."/>
        </authorList>
    </citation>
    <scope>NUCLEOTIDE SEQUENCE</scope>
</reference>
<dbReference type="AlphaFoldDB" id="A0A8R1TIT6"/>
<dbReference type="InterPro" id="IPR036341">
    <property type="entry name" value="Her-1_sf"/>
</dbReference>
<proteinExistence type="predicted"/>
<protein>
    <submittedName>
        <fullName evidence="1">Uncharacterized protein</fullName>
    </submittedName>
</protein>
<reference evidence="1" key="2">
    <citation type="submission" date="2022-06" db="UniProtKB">
        <authorList>
            <consortium name="EnsemblMetazoa"/>
        </authorList>
    </citation>
    <scope>IDENTIFICATION</scope>
</reference>
<dbReference type="OMA" id="CCDVFAD"/>
<dbReference type="PANTHER" id="PTHR37979">
    <property type="entry name" value="PROTEIN HER-1"/>
    <property type="match status" value="1"/>
</dbReference>
<dbReference type="Gene3D" id="1.10.150.360">
    <property type="match status" value="1"/>
</dbReference>
<dbReference type="PANTHER" id="PTHR37979:SF1">
    <property type="entry name" value="PROTEIN HER-1"/>
    <property type="match status" value="1"/>
</dbReference>
<dbReference type="Gene3D" id="1.10.150.370">
    <property type="entry name" value="Caenorhabditis elegans Her-1, C-terminal domain"/>
    <property type="match status" value="1"/>
</dbReference>
<organism evidence="1 2">
    <name type="scientific">Onchocerca volvulus</name>
    <dbReference type="NCBI Taxonomy" id="6282"/>
    <lineage>
        <taxon>Eukaryota</taxon>
        <taxon>Metazoa</taxon>
        <taxon>Ecdysozoa</taxon>
        <taxon>Nematoda</taxon>
        <taxon>Chromadorea</taxon>
        <taxon>Rhabditida</taxon>
        <taxon>Spirurina</taxon>
        <taxon>Spiruromorpha</taxon>
        <taxon>Filarioidea</taxon>
        <taxon>Onchocercidae</taxon>
        <taxon>Onchocerca</taxon>
    </lineage>
</organism>
<dbReference type="InterPro" id="IPR015313">
    <property type="entry name" value="Her-1"/>
</dbReference>
<evidence type="ECO:0000313" key="1">
    <source>
        <dbReference type="EnsemblMetazoa" id="OVOC10347.1"/>
    </source>
</evidence>
<name>A0A8R1TIT6_ONCVO</name>
<evidence type="ECO:0000313" key="2">
    <source>
        <dbReference type="Proteomes" id="UP000024404"/>
    </source>
</evidence>
<dbReference type="Proteomes" id="UP000024404">
    <property type="component" value="Unassembled WGS sequence"/>
</dbReference>
<accession>A0A8R1TIT6</accession>
<keyword evidence="2" id="KW-1185">Reference proteome</keyword>
<dbReference type="InterPro" id="IPR043108">
    <property type="entry name" value="Her-1_C"/>
</dbReference>